<dbReference type="EMBL" id="CAJVPY010003117">
    <property type="protein sequence ID" value="CAG8582058.1"/>
    <property type="molecule type" value="Genomic_DNA"/>
</dbReference>
<evidence type="ECO:0000256" key="1">
    <source>
        <dbReference type="SAM" id="MobiDB-lite"/>
    </source>
</evidence>
<gene>
    <name evidence="2" type="ORF">DERYTH_LOCUS6739</name>
</gene>
<reference evidence="2" key="1">
    <citation type="submission" date="2021-06" db="EMBL/GenBank/DDBJ databases">
        <authorList>
            <person name="Kallberg Y."/>
            <person name="Tangrot J."/>
            <person name="Rosling A."/>
        </authorList>
    </citation>
    <scope>NUCLEOTIDE SEQUENCE</scope>
    <source>
        <strain evidence="2">MA453B</strain>
    </source>
</reference>
<proteinExistence type="predicted"/>
<feature type="region of interest" description="Disordered" evidence="1">
    <location>
        <begin position="1"/>
        <end position="52"/>
    </location>
</feature>
<sequence length="70" mass="7820">MNDNNEAPDNDNDKAPDNDNDKAPENDQDDEVGEANASETYNSDNLDNVKQHVLRVSKIYEVRVKVSSKA</sequence>
<organism evidence="2 3">
    <name type="scientific">Dentiscutata erythropus</name>
    <dbReference type="NCBI Taxonomy" id="1348616"/>
    <lineage>
        <taxon>Eukaryota</taxon>
        <taxon>Fungi</taxon>
        <taxon>Fungi incertae sedis</taxon>
        <taxon>Mucoromycota</taxon>
        <taxon>Glomeromycotina</taxon>
        <taxon>Glomeromycetes</taxon>
        <taxon>Diversisporales</taxon>
        <taxon>Gigasporaceae</taxon>
        <taxon>Dentiscutata</taxon>
    </lineage>
</organism>
<keyword evidence="3" id="KW-1185">Reference proteome</keyword>
<feature type="compositionally biased region" description="Basic and acidic residues" evidence="1">
    <location>
        <begin position="11"/>
        <end position="25"/>
    </location>
</feature>
<accession>A0A9N9G533</accession>
<feature type="compositionally biased region" description="Acidic residues" evidence="1">
    <location>
        <begin position="1"/>
        <end position="10"/>
    </location>
</feature>
<protein>
    <submittedName>
        <fullName evidence="2">27645_t:CDS:1</fullName>
    </submittedName>
</protein>
<name>A0A9N9G533_9GLOM</name>
<evidence type="ECO:0000313" key="2">
    <source>
        <dbReference type="EMBL" id="CAG8582058.1"/>
    </source>
</evidence>
<comment type="caution">
    <text evidence="2">The sequence shown here is derived from an EMBL/GenBank/DDBJ whole genome shotgun (WGS) entry which is preliminary data.</text>
</comment>
<feature type="compositionally biased region" description="Polar residues" evidence="1">
    <location>
        <begin position="37"/>
        <end position="48"/>
    </location>
</feature>
<evidence type="ECO:0000313" key="3">
    <source>
        <dbReference type="Proteomes" id="UP000789405"/>
    </source>
</evidence>
<dbReference type="Proteomes" id="UP000789405">
    <property type="component" value="Unassembled WGS sequence"/>
</dbReference>
<dbReference type="AlphaFoldDB" id="A0A9N9G533"/>